<dbReference type="AlphaFoldDB" id="A0ABC8SWF9"/>
<organism evidence="3 4">
    <name type="scientific">Ilex paraguariensis</name>
    <name type="common">yerba mate</name>
    <dbReference type="NCBI Taxonomy" id="185542"/>
    <lineage>
        <taxon>Eukaryota</taxon>
        <taxon>Viridiplantae</taxon>
        <taxon>Streptophyta</taxon>
        <taxon>Embryophyta</taxon>
        <taxon>Tracheophyta</taxon>
        <taxon>Spermatophyta</taxon>
        <taxon>Magnoliopsida</taxon>
        <taxon>eudicotyledons</taxon>
        <taxon>Gunneridae</taxon>
        <taxon>Pentapetalae</taxon>
        <taxon>asterids</taxon>
        <taxon>campanulids</taxon>
        <taxon>Aquifoliales</taxon>
        <taxon>Aquifoliaceae</taxon>
        <taxon>Ilex</taxon>
    </lineage>
</organism>
<dbReference type="InterPro" id="IPR007658">
    <property type="entry name" value="DUF594"/>
</dbReference>
<evidence type="ECO:0000313" key="3">
    <source>
        <dbReference type="EMBL" id="CAK9159057.1"/>
    </source>
</evidence>
<dbReference type="InterPro" id="IPR025315">
    <property type="entry name" value="DUF4220"/>
</dbReference>
<sequence>MQVFSKILRTLWNLWELRALVLLSLSLQIILIIFSNRRKYSKGNLIRAIIWLAYLSADWVATVSLGVLSNGQGDNSQDDQSYVIMAFWAPFLLLHLGGPDTITAYALEDNELWLRHLLGLIVQVGVAFYVFVRSLKPSQLNFAAIPIFVAGCIKYGERTWVLWSASSQNFRESLLPRPDPGPNYAKFMEEYILKKSEGFVLSWDATQVSHDEANNSAATRERLSDVVILNAAYDFFLIFRRLFADLILSFQDLEKSLLFFRDIYWEDAFKVIEVELGFMYDVLYTKAPTIYSLWGVARRFTCILSTTTALLAFCIIDWHKYLLVDAIVTFFLLVGAIGLEIYAILLLLSSDWTSRWLSNHWSGKPNNWLRFITSKKKWSNSMAQYNLSCSCLKSEPTICCKILKLACIHRTIETYLSGNSEDVPQYLKESIFKQLAGRSRRAPQFGVRKELCALRADQVLQQENCKHELGWSFDFEFDHSILLWHLATDLCYFCDIESDGKDPRISSKLLSDYMMYILVKRPYMLPNGIGQIRFQDTCAEAMEFFQENKITIFNEDACQKLLKVEIIIPPSEIKGDRSKSVLFDACKLAKCLRSMEREKQWGKQQKWEIINQVWVEILSYAANQCRWNHHAQQLRRGGELLTHVWLLMAHLGISEHYQISQGHARTKLVVL</sequence>
<keyword evidence="4" id="KW-1185">Reference proteome</keyword>
<dbReference type="PANTHER" id="PTHR31325">
    <property type="entry name" value="OS01G0798800 PROTEIN-RELATED"/>
    <property type="match status" value="1"/>
</dbReference>
<dbReference type="Pfam" id="PF13968">
    <property type="entry name" value="DUF4220"/>
    <property type="match status" value="1"/>
</dbReference>
<feature type="transmembrane region" description="Helical" evidence="1">
    <location>
        <begin position="80"/>
        <end position="98"/>
    </location>
</feature>
<evidence type="ECO:0000256" key="1">
    <source>
        <dbReference type="SAM" id="Phobius"/>
    </source>
</evidence>
<evidence type="ECO:0000313" key="4">
    <source>
        <dbReference type="Proteomes" id="UP001642360"/>
    </source>
</evidence>
<dbReference type="Pfam" id="PF04578">
    <property type="entry name" value="DUF594"/>
    <property type="match status" value="1"/>
</dbReference>
<protein>
    <recommendedName>
        <fullName evidence="2">DUF4220 domain-containing protein</fullName>
    </recommendedName>
</protein>
<feature type="transmembrane region" description="Helical" evidence="1">
    <location>
        <begin position="327"/>
        <end position="348"/>
    </location>
</feature>
<dbReference type="EMBL" id="CAUOFW020003292">
    <property type="protein sequence ID" value="CAK9159057.1"/>
    <property type="molecule type" value="Genomic_DNA"/>
</dbReference>
<feature type="domain" description="DUF4220" evidence="2">
    <location>
        <begin position="51"/>
        <end position="387"/>
    </location>
</feature>
<feature type="transmembrane region" description="Helical" evidence="1">
    <location>
        <begin position="46"/>
        <end position="68"/>
    </location>
</feature>
<accession>A0ABC8SWF9</accession>
<proteinExistence type="predicted"/>
<dbReference type="Proteomes" id="UP001642360">
    <property type="component" value="Unassembled WGS sequence"/>
</dbReference>
<reference evidence="3 4" key="1">
    <citation type="submission" date="2024-02" db="EMBL/GenBank/DDBJ databases">
        <authorList>
            <person name="Vignale AGUSTIN F."/>
            <person name="Sosa J E."/>
            <person name="Modenutti C."/>
        </authorList>
    </citation>
    <scope>NUCLEOTIDE SEQUENCE [LARGE SCALE GENOMIC DNA]</scope>
</reference>
<evidence type="ECO:0000259" key="2">
    <source>
        <dbReference type="Pfam" id="PF13968"/>
    </source>
</evidence>
<keyword evidence="1" id="KW-1133">Transmembrane helix</keyword>
<feature type="transmembrane region" description="Helical" evidence="1">
    <location>
        <begin position="300"/>
        <end position="321"/>
    </location>
</feature>
<keyword evidence="1" id="KW-0472">Membrane</keyword>
<keyword evidence="1" id="KW-0812">Transmembrane</keyword>
<name>A0ABC8SWF9_9AQUA</name>
<feature type="transmembrane region" description="Helical" evidence="1">
    <location>
        <begin position="113"/>
        <end position="132"/>
    </location>
</feature>
<gene>
    <name evidence="3" type="ORF">ILEXP_LOCUS27736</name>
</gene>
<feature type="transmembrane region" description="Helical" evidence="1">
    <location>
        <begin position="12"/>
        <end position="34"/>
    </location>
</feature>
<comment type="caution">
    <text evidence="3">The sequence shown here is derived from an EMBL/GenBank/DDBJ whole genome shotgun (WGS) entry which is preliminary data.</text>
</comment>